<sequence>MGEKIKMVVDSSVPIESKSIQAGQLPVVMLQLLTGSQTQDGRAAGIFTADDLIKILLYVRAARKLPQSLEQFTKDIGSNSTGIPGLEPNEIIDLYQKITDHANLWTPVEGLVKEQASSLKVASDDIVRIGGQVINTINKMDRTYALTGFS</sequence>
<evidence type="ECO:0000313" key="2">
    <source>
        <dbReference type="Proteomes" id="UP000319191"/>
    </source>
</evidence>
<reference evidence="1 2" key="1">
    <citation type="submission" date="2019-01" db="EMBL/GenBank/DDBJ databases">
        <title>Coherence of Microcystis species and biogeography revealed through population genomics.</title>
        <authorList>
            <person name="Perez-Carrascal O.M."/>
            <person name="Terrat Y."/>
            <person name="Giani A."/>
            <person name="Fortin N."/>
            <person name="Tromas N."/>
            <person name="Shapiro B.J."/>
        </authorList>
    </citation>
    <scope>NUCLEOTIDE SEQUENCE [LARGE SCALE GENOMIC DNA]</scope>
    <source>
        <strain evidence="1">Mn_MB_F_20050700_S1D</strain>
    </source>
</reference>
<dbReference type="AlphaFoldDB" id="A0A552IBU9"/>
<proteinExistence type="predicted"/>
<dbReference type="EMBL" id="SFAV01000347">
    <property type="protein sequence ID" value="TRU80929.1"/>
    <property type="molecule type" value="Genomic_DNA"/>
</dbReference>
<organism evidence="1 2">
    <name type="scientific">Microcystis novacekii Mn_MB_F_20050700_S1D</name>
    <dbReference type="NCBI Taxonomy" id="2486266"/>
    <lineage>
        <taxon>Bacteria</taxon>
        <taxon>Bacillati</taxon>
        <taxon>Cyanobacteriota</taxon>
        <taxon>Cyanophyceae</taxon>
        <taxon>Oscillatoriophycideae</taxon>
        <taxon>Chroococcales</taxon>
        <taxon>Microcystaceae</taxon>
        <taxon>Microcystis</taxon>
    </lineage>
</organism>
<accession>A0A552IBU9</accession>
<name>A0A552IBU9_9CHRO</name>
<dbReference type="Proteomes" id="UP000319191">
    <property type="component" value="Unassembled WGS sequence"/>
</dbReference>
<protein>
    <submittedName>
        <fullName evidence="1">Uncharacterized protein</fullName>
    </submittedName>
</protein>
<gene>
    <name evidence="1" type="ORF">EWV54_24780</name>
</gene>
<evidence type="ECO:0000313" key="1">
    <source>
        <dbReference type="EMBL" id="TRU80929.1"/>
    </source>
</evidence>
<dbReference type="SUPFAM" id="SSF58100">
    <property type="entry name" value="Bacterial hemolysins"/>
    <property type="match status" value="1"/>
</dbReference>
<comment type="caution">
    <text evidence="1">The sequence shown here is derived from an EMBL/GenBank/DDBJ whole genome shotgun (WGS) entry which is preliminary data.</text>
</comment>